<evidence type="ECO:0000313" key="2">
    <source>
        <dbReference type="Proteomes" id="UP000256304"/>
    </source>
</evidence>
<dbReference type="RefSeq" id="WP_116191522.1">
    <property type="nucleotide sequence ID" value="NZ_QTTN01000036.1"/>
</dbReference>
<dbReference type="OrthoDB" id="2621483at2"/>
<protein>
    <submittedName>
        <fullName evidence="1">Uncharacterized protein</fullName>
    </submittedName>
</protein>
<dbReference type="Proteomes" id="UP000256304">
    <property type="component" value="Unassembled WGS sequence"/>
</dbReference>
<comment type="caution">
    <text evidence="1">The sequence shown here is derived from an EMBL/GenBank/DDBJ whole genome shotgun (WGS) entry which is preliminary data.</text>
</comment>
<evidence type="ECO:0000313" key="1">
    <source>
        <dbReference type="EMBL" id="REE68761.1"/>
    </source>
</evidence>
<gene>
    <name evidence="1" type="ORF">A8990_13627</name>
</gene>
<dbReference type="EMBL" id="QTTN01000036">
    <property type="protein sequence ID" value="REE68761.1"/>
    <property type="molecule type" value="Genomic_DNA"/>
</dbReference>
<sequence length="147" mass="16961">MNKKTKYILIVLSLCFAVLLYKYVESHGQKKELKSAIDAAYKVQLSKTLESFSMEVNDYTYRSMISSVYSVASMSELTSFEKANDDLDISLYNLYYSLREEKSKDKVLARIDDLHEVFFKMVLDPASKEATDKLIQIANETFFSVKD</sequence>
<dbReference type="AlphaFoldDB" id="A0A3D9QVR0"/>
<reference evidence="1 2" key="1">
    <citation type="submission" date="2018-08" db="EMBL/GenBank/DDBJ databases">
        <title>Genomic Encyclopedia of Type Strains, Phase III (KMG-III): the genomes of soil and plant-associated and newly described type strains.</title>
        <authorList>
            <person name="Whitman W."/>
        </authorList>
    </citation>
    <scope>NUCLEOTIDE SEQUENCE [LARGE SCALE GENOMIC DNA]</scope>
    <source>
        <strain evidence="1 2">CGMCC 1.10966</strain>
    </source>
</reference>
<keyword evidence="2" id="KW-1185">Reference proteome</keyword>
<accession>A0A3D9QVR0</accession>
<organism evidence="1 2">
    <name type="scientific">Paenibacillus taihuensis</name>
    <dbReference type="NCBI Taxonomy" id="1156355"/>
    <lineage>
        <taxon>Bacteria</taxon>
        <taxon>Bacillati</taxon>
        <taxon>Bacillota</taxon>
        <taxon>Bacilli</taxon>
        <taxon>Bacillales</taxon>
        <taxon>Paenibacillaceae</taxon>
        <taxon>Paenibacillus</taxon>
    </lineage>
</organism>
<proteinExistence type="predicted"/>
<name>A0A3D9QVR0_9BACL</name>